<proteinExistence type="inferred from homology"/>
<dbReference type="Pfam" id="PF12317">
    <property type="entry name" value="IFT46_B_C"/>
    <property type="match status" value="1"/>
</dbReference>
<evidence type="ECO:0000256" key="3">
    <source>
        <dbReference type="ARBA" id="ARBA00017206"/>
    </source>
</evidence>
<accession>A0ABD2QHX5</accession>
<evidence type="ECO:0000256" key="4">
    <source>
        <dbReference type="ARBA" id="ARBA00022490"/>
    </source>
</evidence>
<sequence length="70" mass="8199">MSEWDPELELMLKSNKLPSADLECDLKEYVDIACALFDIPIYGNRIESLHLLFTLYMEFKSSQHFQQVNS</sequence>
<dbReference type="PANTHER" id="PTHR13376:SF0">
    <property type="entry name" value="INTRAFLAGELLAR TRANSPORT PROTEIN 46 HOMOLOG"/>
    <property type="match status" value="1"/>
</dbReference>
<dbReference type="EMBL" id="JBJKFK010000166">
    <property type="protein sequence ID" value="KAL3319148.1"/>
    <property type="molecule type" value="Genomic_DNA"/>
</dbReference>
<gene>
    <name evidence="8" type="primary">IFT46</name>
    <name evidence="8" type="ORF">Ciccas_002185</name>
</gene>
<evidence type="ECO:0000256" key="7">
    <source>
        <dbReference type="ARBA" id="ARBA00023273"/>
    </source>
</evidence>
<evidence type="ECO:0000313" key="9">
    <source>
        <dbReference type="Proteomes" id="UP001626550"/>
    </source>
</evidence>
<keyword evidence="6" id="KW-0206">Cytoskeleton</keyword>
<dbReference type="InterPro" id="IPR022088">
    <property type="entry name" value="Intraflagellar_transp_cmplxB"/>
</dbReference>
<evidence type="ECO:0000313" key="8">
    <source>
        <dbReference type="EMBL" id="KAL3319148.1"/>
    </source>
</evidence>
<dbReference type="AlphaFoldDB" id="A0ABD2QHX5"/>
<dbReference type="PANTHER" id="PTHR13376">
    <property type="entry name" value="INTRAFLAGELLAR TRANSPORT PROTEIN 46 HOMOLOG"/>
    <property type="match status" value="1"/>
</dbReference>
<evidence type="ECO:0000256" key="2">
    <source>
        <dbReference type="ARBA" id="ARBA00007700"/>
    </source>
</evidence>
<name>A0ABD2QHX5_9PLAT</name>
<reference evidence="8 9" key="1">
    <citation type="submission" date="2024-11" db="EMBL/GenBank/DDBJ databases">
        <title>Adaptive evolution of stress response genes in parasites aligns with host niche diversity.</title>
        <authorList>
            <person name="Hahn C."/>
            <person name="Resl P."/>
        </authorList>
    </citation>
    <scope>NUCLEOTIDE SEQUENCE [LARGE SCALE GENOMIC DNA]</scope>
    <source>
        <strain evidence="8">EGGRZ-B1_66</strain>
        <tissue evidence="8">Body</tissue>
    </source>
</reference>
<organism evidence="8 9">
    <name type="scientific">Cichlidogyrus casuarinus</name>
    <dbReference type="NCBI Taxonomy" id="1844966"/>
    <lineage>
        <taxon>Eukaryota</taxon>
        <taxon>Metazoa</taxon>
        <taxon>Spiralia</taxon>
        <taxon>Lophotrochozoa</taxon>
        <taxon>Platyhelminthes</taxon>
        <taxon>Monogenea</taxon>
        <taxon>Monopisthocotylea</taxon>
        <taxon>Dactylogyridea</taxon>
        <taxon>Ancyrocephalidae</taxon>
        <taxon>Cichlidogyrus</taxon>
    </lineage>
</organism>
<keyword evidence="9" id="KW-1185">Reference proteome</keyword>
<dbReference type="GO" id="GO:0120025">
    <property type="term" value="C:plasma membrane bounded cell projection"/>
    <property type="evidence" value="ECO:0007669"/>
    <property type="project" value="UniProtKB-ARBA"/>
</dbReference>
<comment type="subcellular location">
    <subcellularLocation>
        <location evidence="1">Cytoplasm</location>
        <location evidence="1">Cytoskeleton</location>
        <location evidence="1">Cilium basal body</location>
    </subcellularLocation>
</comment>
<comment type="similarity">
    <text evidence="2">Belongs to the IFT46 family.</text>
</comment>
<keyword evidence="5" id="KW-0969">Cilium</keyword>
<keyword evidence="4" id="KW-0963">Cytoplasm</keyword>
<evidence type="ECO:0000256" key="6">
    <source>
        <dbReference type="ARBA" id="ARBA00023212"/>
    </source>
</evidence>
<evidence type="ECO:0000256" key="1">
    <source>
        <dbReference type="ARBA" id="ARBA00004120"/>
    </source>
</evidence>
<comment type="caution">
    <text evidence="8">The sequence shown here is derived from an EMBL/GenBank/DDBJ whole genome shotgun (WGS) entry which is preliminary data.</text>
</comment>
<keyword evidence="7" id="KW-0966">Cell projection</keyword>
<evidence type="ECO:0000256" key="5">
    <source>
        <dbReference type="ARBA" id="ARBA00023069"/>
    </source>
</evidence>
<dbReference type="Proteomes" id="UP001626550">
    <property type="component" value="Unassembled WGS sequence"/>
</dbReference>
<protein>
    <recommendedName>
        <fullName evidence="3">Intraflagellar transport protein 46 homolog</fullName>
    </recommendedName>
</protein>